<keyword evidence="3" id="KW-1185">Reference proteome</keyword>
<dbReference type="InterPro" id="IPR004033">
    <property type="entry name" value="UbiE/COQ5_MeTrFase"/>
</dbReference>
<dbReference type="AlphaFoldDB" id="A0A2T1F402"/>
<dbReference type="RefSeq" id="WP_106313248.1">
    <property type="nucleotide sequence ID" value="NZ_PVWO01000756.1"/>
</dbReference>
<name>A0A2T1F402_9CYAN</name>
<reference evidence="2 3" key="1">
    <citation type="submission" date="2018-03" db="EMBL/GenBank/DDBJ databases">
        <title>The ancient ancestry and fast evolution of plastids.</title>
        <authorList>
            <person name="Moore K.R."/>
            <person name="Magnabosco C."/>
            <person name="Momper L."/>
            <person name="Gold D.A."/>
            <person name="Bosak T."/>
            <person name="Fournier G.P."/>
        </authorList>
    </citation>
    <scope>NUCLEOTIDE SEQUENCE [LARGE SCALE GENOMIC DNA]</scope>
    <source>
        <strain evidence="2 3">CCALA 037</strain>
    </source>
</reference>
<evidence type="ECO:0000313" key="3">
    <source>
        <dbReference type="Proteomes" id="UP000238937"/>
    </source>
</evidence>
<dbReference type="Proteomes" id="UP000238937">
    <property type="component" value="Unassembled WGS sequence"/>
</dbReference>
<dbReference type="GO" id="GO:0008168">
    <property type="term" value="F:methyltransferase activity"/>
    <property type="evidence" value="ECO:0007669"/>
    <property type="project" value="InterPro"/>
</dbReference>
<dbReference type="InterPro" id="IPR029063">
    <property type="entry name" value="SAM-dependent_MTases_sf"/>
</dbReference>
<evidence type="ECO:0000259" key="1">
    <source>
        <dbReference type="Pfam" id="PF13649"/>
    </source>
</evidence>
<evidence type="ECO:0000313" key="2">
    <source>
        <dbReference type="EMBL" id="PSB39704.1"/>
    </source>
</evidence>
<feature type="non-terminal residue" evidence="2">
    <location>
        <position position="252"/>
    </location>
</feature>
<dbReference type="Gene3D" id="3.40.50.150">
    <property type="entry name" value="Vaccinia Virus protein VP39"/>
    <property type="match status" value="1"/>
</dbReference>
<comment type="caution">
    <text evidence="2">The sequence shown here is derived from an EMBL/GenBank/DDBJ whole genome shotgun (WGS) entry which is preliminary data.</text>
</comment>
<dbReference type="EMBL" id="PVWO01000756">
    <property type="protein sequence ID" value="PSB39704.1"/>
    <property type="molecule type" value="Genomic_DNA"/>
</dbReference>
<dbReference type="Pfam" id="PF13649">
    <property type="entry name" value="Methyltransf_25"/>
    <property type="match status" value="1"/>
</dbReference>
<sequence>MNKEEAINKAKTTFNSAADYFDAPALSFWNRFGQRTIELADLQPGMQVLDVCCGTGASAIPAAIEAGATGSVLGVDLADGLLELARQKSQQQGLTNIEFQCADFSNLDLPSASFDAIVCVFGIFFLPDMEAAVAELWRMLRPGGTLAITSWGARVFEPANQTFWNAIAALRPDLYKQFTPWYRIGEPASLQALIASCGANNIRVFAETDSHHLASPEDWWTMVMGGGTRGTIDKLDSADQEQVKSICLEFLS</sequence>
<dbReference type="PROSITE" id="PS51608">
    <property type="entry name" value="SAM_MT_UBIE"/>
    <property type="match status" value="1"/>
</dbReference>
<dbReference type="InterPro" id="IPR041698">
    <property type="entry name" value="Methyltransf_25"/>
</dbReference>
<gene>
    <name evidence="2" type="ORF">C7B77_29005</name>
</gene>
<protein>
    <submittedName>
        <fullName evidence="2">Ubiquinone biosynthesis protein UbiE</fullName>
    </submittedName>
</protein>
<dbReference type="PANTHER" id="PTHR43591">
    <property type="entry name" value="METHYLTRANSFERASE"/>
    <property type="match status" value="1"/>
</dbReference>
<dbReference type="PANTHER" id="PTHR43591:SF99">
    <property type="entry name" value="OS06G0646000 PROTEIN"/>
    <property type="match status" value="1"/>
</dbReference>
<accession>A0A2T1F402</accession>
<dbReference type="OrthoDB" id="527546at2"/>
<dbReference type="CDD" id="cd02440">
    <property type="entry name" value="AdoMet_MTases"/>
    <property type="match status" value="1"/>
</dbReference>
<dbReference type="SUPFAM" id="SSF53335">
    <property type="entry name" value="S-adenosyl-L-methionine-dependent methyltransferases"/>
    <property type="match status" value="1"/>
</dbReference>
<keyword evidence="2" id="KW-0830">Ubiquinone</keyword>
<proteinExistence type="predicted"/>
<feature type="domain" description="Methyltransferase" evidence="1">
    <location>
        <begin position="48"/>
        <end position="144"/>
    </location>
</feature>
<organism evidence="2 3">
    <name type="scientific">Chamaesiphon polymorphus CCALA 037</name>
    <dbReference type="NCBI Taxonomy" id="2107692"/>
    <lineage>
        <taxon>Bacteria</taxon>
        <taxon>Bacillati</taxon>
        <taxon>Cyanobacteriota</taxon>
        <taxon>Cyanophyceae</taxon>
        <taxon>Gomontiellales</taxon>
        <taxon>Chamaesiphonaceae</taxon>
        <taxon>Chamaesiphon</taxon>
    </lineage>
</organism>